<evidence type="ECO:0000313" key="1">
    <source>
        <dbReference type="EMBL" id="PXW50063.1"/>
    </source>
</evidence>
<organism evidence="1 2">
    <name type="scientific">Chelatococcus asaccharovorans</name>
    <dbReference type="NCBI Taxonomy" id="28210"/>
    <lineage>
        <taxon>Bacteria</taxon>
        <taxon>Pseudomonadati</taxon>
        <taxon>Pseudomonadota</taxon>
        <taxon>Alphaproteobacteria</taxon>
        <taxon>Hyphomicrobiales</taxon>
        <taxon>Chelatococcaceae</taxon>
        <taxon>Chelatococcus</taxon>
    </lineage>
</organism>
<sequence length="111" mass="12692">MERETRKALIAAYKERKVVAGLYAVECLATGDHWAGQAADLSTIWNRLDFTLRQGLHRHAGLQAAWRTHGPDAFRLKILETIDEDTPAFAADRLLRERLVHWCAELKAKRL</sequence>
<evidence type="ECO:0008006" key="3">
    <source>
        <dbReference type="Google" id="ProtNLM"/>
    </source>
</evidence>
<dbReference type="Proteomes" id="UP000248021">
    <property type="component" value="Unassembled WGS sequence"/>
</dbReference>
<evidence type="ECO:0000313" key="2">
    <source>
        <dbReference type="Proteomes" id="UP000248021"/>
    </source>
</evidence>
<proteinExistence type="predicted"/>
<dbReference type="RefSeq" id="WP_110378688.1">
    <property type="nucleotide sequence ID" value="NZ_JAHBRY010000001.1"/>
</dbReference>
<reference evidence="1 2" key="1">
    <citation type="submission" date="2018-05" db="EMBL/GenBank/DDBJ databases">
        <title>Genomic Encyclopedia of Type Strains, Phase IV (KMG-IV): sequencing the most valuable type-strain genomes for metagenomic binning, comparative biology and taxonomic classification.</title>
        <authorList>
            <person name="Goeker M."/>
        </authorList>
    </citation>
    <scope>NUCLEOTIDE SEQUENCE [LARGE SCALE GENOMIC DNA]</scope>
    <source>
        <strain evidence="1 2">DSM 6462</strain>
    </source>
</reference>
<dbReference type="Gene3D" id="3.40.1440.10">
    <property type="entry name" value="GIY-YIG endonuclease"/>
    <property type="match status" value="1"/>
</dbReference>
<dbReference type="CDD" id="cd10451">
    <property type="entry name" value="GIY-YIG_LuxR_like"/>
    <property type="match status" value="1"/>
</dbReference>
<keyword evidence="2" id="KW-1185">Reference proteome</keyword>
<dbReference type="AlphaFoldDB" id="A0A2V3TRN9"/>
<dbReference type="SUPFAM" id="SSF82771">
    <property type="entry name" value="GIY-YIG endonuclease"/>
    <property type="match status" value="1"/>
</dbReference>
<name>A0A2V3TRN9_9HYPH</name>
<dbReference type="EMBL" id="QJJK01000033">
    <property type="protein sequence ID" value="PXW50063.1"/>
    <property type="molecule type" value="Genomic_DNA"/>
</dbReference>
<protein>
    <recommendedName>
        <fullName evidence="3">GIY-YIG nuclease family protein</fullName>
    </recommendedName>
</protein>
<dbReference type="OrthoDB" id="7270972at2"/>
<comment type="caution">
    <text evidence="1">The sequence shown here is derived from an EMBL/GenBank/DDBJ whole genome shotgun (WGS) entry which is preliminary data.</text>
</comment>
<dbReference type="InterPro" id="IPR035901">
    <property type="entry name" value="GIY-YIG_endonuc_sf"/>
</dbReference>
<gene>
    <name evidence="1" type="ORF">C7450_1336</name>
</gene>
<accession>A0A2V3TRN9</accession>